<comment type="caution">
    <text evidence="1">The sequence shown here is derived from an EMBL/GenBank/DDBJ whole genome shotgun (WGS) entry which is preliminary data.</text>
</comment>
<proteinExistence type="predicted"/>
<keyword evidence="2" id="KW-1185">Reference proteome</keyword>
<dbReference type="Proteomes" id="UP000011550">
    <property type="component" value="Unassembled WGS sequence"/>
</dbReference>
<dbReference type="AlphaFoldDB" id="M0IPX7"/>
<evidence type="ECO:0000313" key="1">
    <source>
        <dbReference type="EMBL" id="ELZ98077.1"/>
    </source>
</evidence>
<sequence>MFEEGLVLSYRQYKNARKQFEENSERFTDSIFENPPNLSDEKRNQENLQTILQRSRLSHLIEDEDG</sequence>
<name>M0IPX7_9EURY</name>
<gene>
    <name evidence="1" type="ORF">C440_02478</name>
</gene>
<accession>M0IPX7</accession>
<dbReference type="EMBL" id="AOLN01000004">
    <property type="protein sequence ID" value="ELZ98077.1"/>
    <property type="molecule type" value="Genomic_DNA"/>
</dbReference>
<reference evidence="1 2" key="1">
    <citation type="journal article" date="2014" name="PLoS Genet.">
        <title>Phylogenetically driven sequencing of extremely halophilic archaea reveals strategies for static and dynamic osmo-response.</title>
        <authorList>
            <person name="Becker E.A."/>
            <person name="Seitzer P.M."/>
            <person name="Tritt A."/>
            <person name="Larsen D."/>
            <person name="Krusor M."/>
            <person name="Yao A.I."/>
            <person name="Wu D."/>
            <person name="Madern D."/>
            <person name="Eisen J.A."/>
            <person name="Darling A.E."/>
            <person name="Facciotti M.T."/>
        </authorList>
    </citation>
    <scope>NUCLEOTIDE SEQUENCE [LARGE SCALE GENOMIC DNA]</scope>
    <source>
        <strain evidence="1 2">ATCC BAA-1512</strain>
    </source>
</reference>
<evidence type="ECO:0000313" key="2">
    <source>
        <dbReference type="Proteomes" id="UP000011550"/>
    </source>
</evidence>
<protein>
    <submittedName>
        <fullName evidence="1">Uncharacterized protein</fullName>
    </submittedName>
</protein>
<organism evidence="1 2">
    <name type="scientific">Haloferax mucosum ATCC BAA-1512</name>
    <dbReference type="NCBI Taxonomy" id="662479"/>
    <lineage>
        <taxon>Archaea</taxon>
        <taxon>Methanobacteriati</taxon>
        <taxon>Methanobacteriota</taxon>
        <taxon>Stenosarchaea group</taxon>
        <taxon>Halobacteria</taxon>
        <taxon>Halobacteriales</taxon>
        <taxon>Haloferacaceae</taxon>
        <taxon>Haloferax</taxon>
    </lineage>
</organism>